<protein>
    <submittedName>
        <fullName evidence="2">Pecanex-like protein</fullName>
    </submittedName>
</protein>
<reference evidence="2" key="1">
    <citation type="submission" date="2017-02" db="UniProtKB">
        <authorList>
            <consortium name="WormBaseParasite"/>
        </authorList>
    </citation>
    <scope>IDENTIFICATION</scope>
</reference>
<sequence>LLCRRRSPILKRRRLAGTVPSRNVSANHGGVSIQSIACTAFVHVTENISGCVSVRYCLEHCGHSVHHDTGAGESAGSSTIVTGGENGNRAAASRLRRHHIDGSTNTAAAGEPLSGSLGGGQTHLKRNSSSIRDDDSED</sequence>
<organism evidence="2">
    <name type="scientific">Anisakis simplex</name>
    <name type="common">Herring worm</name>
    <dbReference type="NCBI Taxonomy" id="6269"/>
    <lineage>
        <taxon>Eukaryota</taxon>
        <taxon>Metazoa</taxon>
        <taxon>Ecdysozoa</taxon>
        <taxon>Nematoda</taxon>
        <taxon>Chromadorea</taxon>
        <taxon>Rhabditida</taxon>
        <taxon>Spirurina</taxon>
        <taxon>Ascaridomorpha</taxon>
        <taxon>Ascaridoidea</taxon>
        <taxon>Anisakidae</taxon>
        <taxon>Anisakis</taxon>
        <taxon>Anisakis simplex complex</taxon>
    </lineage>
</organism>
<evidence type="ECO:0000313" key="2">
    <source>
        <dbReference type="WBParaSite" id="ASIM_0000572001-mRNA-1"/>
    </source>
</evidence>
<proteinExistence type="predicted"/>
<evidence type="ECO:0000256" key="1">
    <source>
        <dbReference type="SAM" id="MobiDB-lite"/>
    </source>
</evidence>
<dbReference type="WBParaSite" id="ASIM_0000572001-mRNA-1">
    <property type="protein sequence ID" value="ASIM_0000572001-mRNA-1"/>
    <property type="gene ID" value="ASIM_0000572001"/>
</dbReference>
<name>A0A0M3JDN2_ANISI</name>
<dbReference type="AlphaFoldDB" id="A0A0M3JDN2"/>
<feature type="region of interest" description="Disordered" evidence="1">
    <location>
        <begin position="67"/>
        <end position="138"/>
    </location>
</feature>
<accession>A0A0M3JDN2</accession>